<dbReference type="Gene3D" id="3.40.1390.20">
    <property type="entry name" value="HprK N-terminal domain-like"/>
    <property type="match status" value="1"/>
</dbReference>
<keyword evidence="2" id="KW-1185">Reference proteome</keyword>
<comment type="caution">
    <text evidence="1">The sequence shown here is derived from an EMBL/GenBank/DDBJ whole genome shotgun (WGS) entry which is preliminary data.</text>
</comment>
<dbReference type="EMBL" id="QGGI01000002">
    <property type="protein sequence ID" value="PWJ96192.1"/>
    <property type="molecule type" value="Genomic_DNA"/>
</dbReference>
<dbReference type="SUPFAM" id="SSF75138">
    <property type="entry name" value="HprK N-terminal domain-like"/>
    <property type="match status" value="1"/>
</dbReference>
<dbReference type="RefSeq" id="WP_109603813.1">
    <property type="nucleotide sequence ID" value="NZ_QGGI01000002.1"/>
</dbReference>
<gene>
    <name evidence="1" type="ORF">C7380_102103</name>
</gene>
<accession>A0AA45HJI7</accession>
<evidence type="ECO:0000313" key="1">
    <source>
        <dbReference type="EMBL" id="PWJ96192.1"/>
    </source>
</evidence>
<organism evidence="1 2">
    <name type="scientific">Oceanotoga teriensis</name>
    <dbReference type="NCBI Taxonomy" id="515440"/>
    <lineage>
        <taxon>Bacteria</taxon>
        <taxon>Thermotogati</taxon>
        <taxon>Thermotogota</taxon>
        <taxon>Thermotogae</taxon>
        <taxon>Petrotogales</taxon>
        <taxon>Petrotogaceae</taxon>
        <taxon>Oceanotoga</taxon>
    </lineage>
</organism>
<evidence type="ECO:0008006" key="3">
    <source>
        <dbReference type="Google" id="ProtNLM"/>
    </source>
</evidence>
<proteinExistence type="predicted"/>
<dbReference type="InterPro" id="IPR028979">
    <property type="entry name" value="Ser_kin/Pase_Hpr-like_N_sf"/>
</dbReference>
<reference evidence="1 2" key="1">
    <citation type="submission" date="2018-05" db="EMBL/GenBank/DDBJ databases">
        <title>Genomic Encyclopedia of Type Strains, Phase IV (KMG-IV): sequencing the most valuable type-strain genomes for metagenomic binning, comparative biology and taxonomic classification.</title>
        <authorList>
            <person name="Goeker M."/>
        </authorList>
    </citation>
    <scope>NUCLEOTIDE SEQUENCE [LARGE SCALE GENOMIC DNA]</scope>
    <source>
        <strain evidence="1 2">DSM 24906</strain>
    </source>
</reference>
<evidence type="ECO:0000313" key="2">
    <source>
        <dbReference type="Proteomes" id="UP000245921"/>
    </source>
</evidence>
<dbReference type="Proteomes" id="UP000245921">
    <property type="component" value="Unassembled WGS sequence"/>
</dbReference>
<sequence>MTLQNMIEKLDLKIIYSSKTDTDIISGHIGDLLSEVMRDAKKDCIWITHQTHQNIIAVAEVVGAKAIVLPKPGKYLEETIKKAEEMDISLLISENDAFETAGKIYNLLKNE</sequence>
<dbReference type="AlphaFoldDB" id="A0AA45HJI7"/>
<name>A0AA45HJI7_9BACT</name>
<protein>
    <recommendedName>
        <fullName evidence="3">DRTGG domain-containing protein</fullName>
    </recommendedName>
</protein>